<dbReference type="EMBL" id="FOIM01000015">
    <property type="protein sequence ID" value="SET80118.1"/>
    <property type="molecule type" value="Genomic_DNA"/>
</dbReference>
<gene>
    <name evidence="2" type="ORF">SAMN05216313_11510</name>
</gene>
<accession>A0A1I0HBA4</accession>
<dbReference type="Proteomes" id="UP000198508">
    <property type="component" value="Unassembled WGS sequence"/>
</dbReference>
<dbReference type="STRING" id="460384.SAMN05216313_11510"/>
<keyword evidence="1" id="KW-0812">Transmembrane</keyword>
<proteinExistence type="predicted"/>
<dbReference type="RefSeq" id="WP_166435035.1">
    <property type="nucleotide sequence ID" value="NZ_CABJCG010000028.1"/>
</dbReference>
<dbReference type="AlphaFoldDB" id="A0A1I0HBA4"/>
<sequence length="57" mass="6197">MDTEEKKEFEKELLSRISQMERGNESAIGRMAGRDYVLAGAVVLGCLAAVAAGYFLT</sequence>
<evidence type="ECO:0000256" key="1">
    <source>
        <dbReference type="SAM" id="Phobius"/>
    </source>
</evidence>
<keyword evidence="3" id="KW-1185">Reference proteome</keyword>
<protein>
    <submittedName>
        <fullName evidence="2">Uncharacterized protein</fullName>
    </submittedName>
</protein>
<feature type="transmembrane region" description="Helical" evidence="1">
    <location>
        <begin position="36"/>
        <end position="56"/>
    </location>
</feature>
<organism evidence="2 3">
    <name type="scientific">Enterocloster lavalensis</name>
    <dbReference type="NCBI Taxonomy" id="460384"/>
    <lineage>
        <taxon>Bacteria</taxon>
        <taxon>Bacillati</taxon>
        <taxon>Bacillota</taxon>
        <taxon>Clostridia</taxon>
        <taxon>Lachnospirales</taxon>
        <taxon>Lachnospiraceae</taxon>
        <taxon>Enterocloster</taxon>
    </lineage>
</organism>
<keyword evidence="1" id="KW-0472">Membrane</keyword>
<name>A0A1I0HBA4_9FIRM</name>
<evidence type="ECO:0000313" key="3">
    <source>
        <dbReference type="Proteomes" id="UP000198508"/>
    </source>
</evidence>
<reference evidence="3" key="1">
    <citation type="submission" date="2016-10" db="EMBL/GenBank/DDBJ databases">
        <authorList>
            <person name="Varghese N."/>
            <person name="Submissions S."/>
        </authorList>
    </citation>
    <scope>NUCLEOTIDE SEQUENCE [LARGE SCALE GENOMIC DNA]</scope>
    <source>
        <strain evidence="3">NLAE-zl-G277</strain>
    </source>
</reference>
<keyword evidence="1" id="KW-1133">Transmembrane helix</keyword>
<evidence type="ECO:0000313" key="2">
    <source>
        <dbReference type="EMBL" id="SET80118.1"/>
    </source>
</evidence>